<evidence type="ECO:0000313" key="2">
    <source>
        <dbReference type="Proteomes" id="UP000584931"/>
    </source>
</evidence>
<dbReference type="SUPFAM" id="SSF53807">
    <property type="entry name" value="Helical backbone' metal receptor"/>
    <property type="match status" value="1"/>
</dbReference>
<organism evidence="1 2">
    <name type="scientific">Nocardiopsis sinuspersici</name>
    <dbReference type="NCBI Taxonomy" id="501010"/>
    <lineage>
        <taxon>Bacteria</taxon>
        <taxon>Bacillati</taxon>
        <taxon>Actinomycetota</taxon>
        <taxon>Actinomycetes</taxon>
        <taxon>Streptosporangiales</taxon>
        <taxon>Nocardiopsidaceae</taxon>
        <taxon>Nocardiopsis</taxon>
    </lineage>
</organism>
<accession>A0A7Z0BK85</accession>
<sequence>MEITGQHAEAFGRKERAAEIAEEATQGRLVTHLGLILHELPGGLTTPARQEERGDIVELPPERASDFGDSILPFVNTQGQEVEDYLETSPILESLPVWEEDRVFTLDATLFRMDHHSVPLVAERLVKVLGS</sequence>
<proteinExistence type="predicted"/>
<reference evidence="1 2" key="1">
    <citation type="submission" date="2020-07" db="EMBL/GenBank/DDBJ databases">
        <title>Sequencing the genomes of 1000 actinobacteria strains.</title>
        <authorList>
            <person name="Klenk H.-P."/>
        </authorList>
    </citation>
    <scope>NUCLEOTIDE SEQUENCE [LARGE SCALE GENOMIC DNA]</scope>
    <source>
        <strain evidence="1 2">DSM 45278</strain>
    </source>
</reference>
<protein>
    <submittedName>
        <fullName evidence="1">ABC-type Fe2+-enterobactin transport system substrate-binding protein</fullName>
    </submittedName>
</protein>
<gene>
    <name evidence="1" type="ORF">HNR06_001791</name>
</gene>
<name>A0A7Z0BK85_9ACTN</name>
<comment type="caution">
    <text evidence="1">The sequence shown here is derived from an EMBL/GenBank/DDBJ whole genome shotgun (WGS) entry which is preliminary data.</text>
</comment>
<dbReference type="AlphaFoldDB" id="A0A7Z0BK85"/>
<dbReference type="Gene3D" id="3.40.50.1980">
    <property type="entry name" value="Nitrogenase molybdenum iron protein domain"/>
    <property type="match status" value="1"/>
</dbReference>
<dbReference type="Proteomes" id="UP000584931">
    <property type="component" value="Unassembled WGS sequence"/>
</dbReference>
<evidence type="ECO:0000313" key="1">
    <source>
        <dbReference type="EMBL" id="NYH52202.1"/>
    </source>
</evidence>
<dbReference type="RefSeq" id="WP_179809751.1">
    <property type="nucleotide sequence ID" value="NZ_JACCHL010000001.1"/>
</dbReference>
<dbReference type="EMBL" id="JACCHL010000001">
    <property type="protein sequence ID" value="NYH52202.1"/>
    <property type="molecule type" value="Genomic_DNA"/>
</dbReference>